<dbReference type="PANTHER" id="PTHR46107">
    <property type="entry name" value="DUMPY: SHORTER THAN WILD-TYPE"/>
    <property type="match status" value="1"/>
</dbReference>
<dbReference type="InterPro" id="IPR036249">
    <property type="entry name" value="Thioredoxin-like_sf"/>
</dbReference>
<dbReference type="InterPro" id="IPR052454">
    <property type="entry name" value="TMX_domain-containing"/>
</dbReference>
<evidence type="ECO:0000256" key="7">
    <source>
        <dbReference type="ARBA" id="ARBA00022982"/>
    </source>
</evidence>
<name>A0A5J4NNR0_9TREM</name>
<feature type="compositionally biased region" description="Basic and acidic residues" evidence="12">
    <location>
        <begin position="218"/>
        <end position="229"/>
    </location>
</feature>
<keyword evidence="3" id="KW-0597">Phosphoprotein</keyword>
<feature type="chain" id="PRO_5023937192" description="Thioredoxin domain-containing protein" evidence="14">
    <location>
        <begin position="25"/>
        <end position="268"/>
    </location>
</feature>
<evidence type="ECO:0000256" key="8">
    <source>
        <dbReference type="ARBA" id="ARBA00022989"/>
    </source>
</evidence>
<feature type="region of interest" description="Disordered" evidence="12">
    <location>
        <begin position="218"/>
        <end position="268"/>
    </location>
</feature>
<gene>
    <name evidence="16" type="ORF">DEA37_0011782</name>
</gene>
<keyword evidence="11" id="KW-0676">Redox-active center</keyword>
<dbReference type="PROSITE" id="PS51352">
    <property type="entry name" value="THIOREDOXIN_2"/>
    <property type="match status" value="1"/>
</dbReference>
<keyword evidence="10" id="KW-1015">Disulfide bond</keyword>
<dbReference type="GO" id="GO:0015036">
    <property type="term" value="F:disulfide oxidoreductase activity"/>
    <property type="evidence" value="ECO:0007669"/>
    <property type="project" value="TreeGrafter"/>
</dbReference>
<proteinExistence type="predicted"/>
<dbReference type="Proteomes" id="UP000324629">
    <property type="component" value="Unassembled WGS sequence"/>
</dbReference>
<dbReference type="PROSITE" id="PS00194">
    <property type="entry name" value="THIOREDOXIN_1"/>
    <property type="match status" value="1"/>
</dbReference>
<dbReference type="EMBL" id="QNGE01001614">
    <property type="protein sequence ID" value="KAA3677201.1"/>
    <property type="molecule type" value="Genomic_DNA"/>
</dbReference>
<evidence type="ECO:0000313" key="16">
    <source>
        <dbReference type="EMBL" id="KAA3677201.1"/>
    </source>
</evidence>
<keyword evidence="6" id="KW-0256">Endoplasmic reticulum</keyword>
<keyword evidence="9 13" id="KW-0472">Membrane</keyword>
<organism evidence="16 17">
    <name type="scientific">Paragonimus westermani</name>
    <dbReference type="NCBI Taxonomy" id="34504"/>
    <lineage>
        <taxon>Eukaryota</taxon>
        <taxon>Metazoa</taxon>
        <taxon>Spiralia</taxon>
        <taxon>Lophotrochozoa</taxon>
        <taxon>Platyhelminthes</taxon>
        <taxon>Trematoda</taxon>
        <taxon>Digenea</taxon>
        <taxon>Plagiorchiida</taxon>
        <taxon>Troglotremata</taxon>
        <taxon>Troglotrematidae</taxon>
        <taxon>Paragonimus</taxon>
    </lineage>
</organism>
<evidence type="ECO:0000256" key="10">
    <source>
        <dbReference type="ARBA" id="ARBA00023157"/>
    </source>
</evidence>
<dbReference type="Gene3D" id="3.40.30.10">
    <property type="entry name" value="Glutaredoxin"/>
    <property type="match status" value="1"/>
</dbReference>
<keyword evidence="5 14" id="KW-0732">Signal</keyword>
<keyword evidence="8 13" id="KW-1133">Transmembrane helix</keyword>
<evidence type="ECO:0000256" key="5">
    <source>
        <dbReference type="ARBA" id="ARBA00022729"/>
    </source>
</evidence>
<evidence type="ECO:0000256" key="14">
    <source>
        <dbReference type="SAM" id="SignalP"/>
    </source>
</evidence>
<reference evidence="16 17" key="1">
    <citation type="journal article" date="2019" name="Gigascience">
        <title>Whole-genome sequence of the oriental lung fluke Paragonimus westermani.</title>
        <authorList>
            <person name="Oey H."/>
            <person name="Zakrzewski M."/>
            <person name="Narain K."/>
            <person name="Devi K.R."/>
            <person name="Agatsuma T."/>
            <person name="Nawaratna S."/>
            <person name="Gobert G.N."/>
            <person name="Jones M.K."/>
            <person name="Ragan M.A."/>
            <person name="McManus D.P."/>
            <person name="Krause L."/>
        </authorList>
    </citation>
    <scope>NUCLEOTIDE SEQUENCE [LARGE SCALE GENOMIC DNA]</scope>
    <source>
        <strain evidence="16 17">IND2009</strain>
    </source>
</reference>
<dbReference type="AlphaFoldDB" id="A0A5J4NNR0"/>
<feature type="domain" description="Thioredoxin" evidence="15">
    <location>
        <begin position="6"/>
        <end position="126"/>
    </location>
</feature>
<evidence type="ECO:0000256" key="2">
    <source>
        <dbReference type="ARBA" id="ARBA00022448"/>
    </source>
</evidence>
<dbReference type="InterPro" id="IPR013766">
    <property type="entry name" value="Thioredoxin_domain"/>
</dbReference>
<keyword evidence="2" id="KW-0813">Transport</keyword>
<evidence type="ECO:0000256" key="4">
    <source>
        <dbReference type="ARBA" id="ARBA00022692"/>
    </source>
</evidence>
<keyword evidence="17" id="KW-1185">Reference proteome</keyword>
<evidence type="ECO:0000256" key="9">
    <source>
        <dbReference type="ARBA" id="ARBA00023136"/>
    </source>
</evidence>
<keyword evidence="4 13" id="KW-0812">Transmembrane</keyword>
<evidence type="ECO:0000256" key="13">
    <source>
        <dbReference type="SAM" id="Phobius"/>
    </source>
</evidence>
<evidence type="ECO:0000256" key="11">
    <source>
        <dbReference type="ARBA" id="ARBA00023284"/>
    </source>
</evidence>
<accession>A0A5J4NNR0</accession>
<dbReference type="Pfam" id="PF00085">
    <property type="entry name" value="Thioredoxin"/>
    <property type="match status" value="1"/>
</dbReference>
<evidence type="ECO:0000313" key="17">
    <source>
        <dbReference type="Proteomes" id="UP000324629"/>
    </source>
</evidence>
<keyword evidence="7" id="KW-0249">Electron transport</keyword>
<protein>
    <recommendedName>
        <fullName evidence="15">Thioredoxin domain-containing protein</fullName>
    </recommendedName>
</protein>
<feature type="compositionally biased region" description="Basic and acidic residues" evidence="12">
    <location>
        <begin position="247"/>
        <end position="268"/>
    </location>
</feature>
<feature type="signal peptide" evidence="14">
    <location>
        <begin position="1"/>
        <end position="24"/>
    </location>
</feature>
<evidence type="ECO:0000256" key="1">
    <source>
        <dbReference type="ARBA" id="ARBA00004115"/>
    </source>
</evidence>
<evidence type="ECO:0000259" key="15">
    <source>
        <dbReference type="PROSITE" id="PS51352"/>
    </source>
</evidence>
<evidence type="ECO:0000256" key="6">
    <source>
        <dbReference type="ARBA" id="ARBA00022824"/>
    </source>
</evidence>
<sequence>MLPLGMKVLQVALALPLVFCWASGQVISINSTNYKQTFDGEWFIEFFAPWCPACRQFSSTWTQLAATSGLKTNIASIDVTENPSLSFTFFVRQLPTLFHAKDGVFRLYDGSRNLGDLQTYLTEKKYDNTEPLPWYYTPSSVHMRLFFQFMELGMAVTHIHQYLLDNGYPTWMSFVIIGSGTIMLGLLLGTVLVILFDCFVPPRPQILRLFSSHKKDQRQSAKRLADDIKNSPAQSPASVSKLPVDGSGEHQDDRQENEVRKRPSDSEK</sequence>
<dbReference type="PANTHER" id="PTHR46107:SF3">
    <property type="entry name" value="THIOREDOXIN DOMAIN-CONTAINING PROTEIN"/>
    <property type="match status" value="1"/>
</dbReference>
<comment type="subcellular location">
    <subcellularLocation>
        <location evidence="1">Endoplasmic reticulum membrane</location>
        <topology evidence="1">Single-pass type I membrane protein</topology>
    </subcellularLocation>
</comment>
<comment type="caution">
    <text evidence="16">The sequence shown here is derived from an EMBL/GenBank/DDBJ whole genome shotgun (WGS) entry which is preliminary data.</text>
</comment>
<evidence type="ECO:0000256" key="12">
    <source>
        <dbReference type="SAM" id="MobiDB-lite"/>
    </source>
</evidence>
<dbReference type="GO" id="GO:0005789">
    <property type="term" value="C:endoplasmic reticulum membrane"/>
    <property type="evidence" value="ECO:0007669"/>
    <property type="project" value="UniProtKB-SubCell"/>
</dbReference>
<evidence type="ECO:0000256" key="3">
    <source>
        <dbReference type="ARBA" id="ARBA00022553"/>
    </source>
</evidence>
<dbReference type="InterPro" id="IPR017937">
    <property type="entry name" value="Thioredoxin_CS"/>
</dbReference>
<feature type="transmembrane region" description="Helical" evidence="13">
    <location>
        <begin position="171"/>
        <end position="200"/>
    </location>
</feature>
<dbReference type="SUPFAM" id="SSF52833">
    <property type="entry name" value="Thioredoxin-like"/>
    <property type="match status" value="1"/>
</dbReference>